<dbReference type="InterPro" id="IPR012337">
    <property type="entry name" value="RNaseH-like_sf"/>
</dbReference>
<dbReference type="Gene3D" id="3.40.50.10190">
    <property type="entry name" value="BRCT domain"/>
    <property type="match status" value="1"/>
</dbReference>
<gene>
    <name evidence="3" type="ORF">GCM10011410_21940</name>
</gene>
<dbReference type="InterPro" id="IPR013520">
    <property type="entry name" value="Ribonucl_H"/>
</dbReference>
<feature type="domain" description="BRCT" evidence="2">
    <location>
        <begin position="269"/>
        <end position="359"/>
    </location>
</feature>
<dbReference type="InterPro" id="IPR036420">
    <property type="entry name" value="BRCT_dom_sf"/>
</dbReference>
<reference evidence="3" key="1">
    <citation type="journal article" date="2014" name="Int. J. Syst. Evol. Microbiol.">
        <title>Complete genome sequence of Corynebacterium casei LMG S-19264T (=DSM 44701T), isolated from a smear-ripened cheese.</title>
        <authorList>
            <consortium name="US DOE Joint Genome Institute (JGI-PGF)"/>
            <person name="Walter F."/>
            <person name="Albersmeier A."/>
            <person name="Kalinowski J."/>
            <person name="Ruckert C."/>
        </authorList>
    </citation>
    <scope>NUCLEOTIDE SEQUENCE</scope>
    <source>
        <strain evidence="3">CGMCC 1.15478</strain>
    </source>
</reference>
<dbReference type="EMBL" id="BMJH01000002">
    <property type="protein sequence ID" value="GGC68753.1"/>
    <property type="molecule type" value="Genomic_DNA"/>
</dbReference>
<dbReference type="InterPro" id="IPR036397">
    <property type="entry name" value="RNaseH_sf"/>
</dbReference>
<dbReference type="PANTHER" id="PTHR30231:SF42">
    <property type="entry name" value="EXONUCLEASE"/>
    <property type="match status" value="1"/>
</dbReference>
<dbReference type="RefSeq" id="WP_188674414.1">
    <property type="nucleotide sequence ID" value="NZ_BMJH01000002.1"/>
</dbReference>
<dbReference type="Proteomes" id="UP000641514">
    <property type="component" value="Unassembled WGS sequence"/>
</dbReference>
<feature type="region of interest" description="Disordered" evidence="1">
    <location>
        <begin position="248"/>
        <end position="269"/>
    </location>
</feature>
<evidence type="ECO:0000259" key="2">
    <source>
        <dbReference type="PROSITE" id="PS50172"/>
    </source>
</evidence>
<evidence type="ECO:0000313" key="3">
    <source>
        <dbReference type="EMBL" id="GGC68753.1"/>
    </source>
</evidence>
<dbReference type="GO" id="GO:0008408">
    <property type="term" value="F:3'-5' exonuclease activity"/>
    <property type="evidence" value="ECO:0007669"/>
    <property type="project" value="TreeGrafter"/>
</dbReference>
<organism evidence="3 4">
    <name type="scientific">Hoyosella rhizosphaerae</name>
    <dbReference type="NCBI Taxonomy" id="1755582"/>
    <lineage>
        <taxon>Bacteria</taxon>
        <taxon>Bacillati</taxon>
        <taxon>Actinomycetota</taxon>
        <taxon>Actinomycetes</taxon>
        <taxon>Mycobacteriales</taxon>
        <taxon>Hoyosellaceae</taxon>
        <taxon>Hoyosella</taxon>
    </lineage>
</organism>
<dbReference type="Gene3D" id="3.30.420.10">
    <property type="entry name" value="Ribonuclease H-like superfamily/Ribonuclease H"/>
    <property type="match status" value="1"/>
</dbReference>
<keyword evidence="4" id="KW-1185">Reference proteome</keyword>
<name>A0A916XF50_9ACTN</name>
<dbReference type="GO" id="GO:0003676">
    <property type="term" value="F:nucleic acid binding"/>
    <property type="evidence" value="ECO:0007669"/>
    <property type="project" value="InterPro"/>
</dbReference>
<dbReference type="AlphaFoldDB" id="A0A916XF50"/>
<dbReference type="CDD" id="cd17748">
    <property type="entry name" value="BRCT_DNA_ligase_like"/>
    <property type="match status" value="1"/>
</dbReference>
<dbReference type="SMART" id="SM00479">
    <property type="entry name" value="EXOIII"/>
    <property type="match status" value="1"/>
</dbReference>
<accession>A0A916XF50</accession>
<dbReference type="PANTHER" id="PTHR30231">
    <property type="entry name" value="DNA POLYMERASE III SUBUNIT EPSILON"/>
    <property type="match status" value="1"/>
</dbReference>
<evidence type="ECO:0000313" key="4">
    <source>
        <dbReference type="Proteomes" id="UP000641514"/>
    </source>
</evidence>
<reference evidence="3" key="2">
    <citation type="submission" date="2020-09" db="EMBL/GenBank/DDBJ databases">
        <authorList>
            <person name="Sun Q."/>
            <person name="Zhou Y."/>
        </authorList>
    </citation>
    <scope>NUCLEOTIDE SEQUENCE</scope>
    <source>
        <strain evidence="3">CGMCC 1.15478</strain>
    </source>
</reference>
<dbReference type="SUPFAM" id="SSF52113">
    <property type="entry name" value="BRCT domain"/>
    <property type="match status" value="1"/>
</dbReference>
<comment type="caution">
    <text evidence="3">The sequence shown here is derived from an EMBL/GenBank/DDBJ whole genome shotgun (WGS) entry which is preliminary data.</text>
</comment>
<evidence type="ECO:0000256" key="1">
    <source>
        <dbReference type="SAM" id="MobiDB-lite"/>
    </source>
</evidence>
<dbReference type="PROSITE" id="PS50172">
    <property type="entry name" value="BRCT"/>
    <property type="match status" value="1"/>
</dbReference>
<dbReference type="GO" id="GO:0005829">
    <property type="term" value="C:cytosol"/>
    <property type="evidence" value="ECO:0007669"/>
    <property type="project" value="TreeGrafter"/>
</dbReference>
<dbReference type="Pfam" id="PF00929">
    <property type="entry name" value="RNase_T"/>
    <property type="match status" value="1"/>
</dbReference>
<protein>
    <submittedName>
        <fullName evidence="3">DNA polymerase III subunit epsilon</fullName>
    </submittedName>
</protein>
<proteinExistence type="predicted"/>
<dbReference type="InterPro" id="IPR001357">
    <property type="entry name" value="BRCT_dom"/>
</dbReference>
<dbReference type="SUPFAM" id="SSF53098">
    <property type="entry name" value="Ribonuclease H-like"/>
    <property type="match status" value="1"/>
</dbReference>
<sequence length="359" mass="38710">MTARRDNTPQQGSLFDDGVADIAPSDAAPAFVPGATRTVAQTRLAAPSFVAFDVETANRAWGSICSLGYAVVRDGIVVHTDSLLCTPPPGLEQFDPAHIAIHGISPNDVAREPAFGDRFEEFRAIAGDLPVVCHNAKFDMTALRDACQASRIRVPDIEFGCTLVWARIDIPGLPNYKLPTISQHVGVTLDNHHDAAADAFAAAGIATQLARARNSRTLLDYAKATDTVLGSLSPHGLALCASTKPTMTWQGHQPSRKASDMPQPNSEADAGHPLFGQTVVVTGEFSHFTREELWDVVARFGGKPELNVTRRTTVLVKGTWVDNSGTPIETSKERKVREHIAAGRHITILDEPQLRAMIS</sequence>